<dbReference type="PANTHER" id="PTHR31319">
    <property type="entry name" value="ZINC FINGER PROTEIN CONSTANS-LIKE 4"/>
    <property type="match status" value="1"/>
</dbReference>
<dbReference type="GO" id="GO:0009909">
    <property type="term" value="P:regulation of flower development"/>
    <property type="evidence" value="ECO:0007669"/>
    <property type="project" value="InterPro"/>
</dbReference>
<dbReference type="GO" id="GO:0003700">
    <property type="term" value="F:DNA-binding transcription factor activity"/>
    <property type="evidence" value="ECO:0007669"/>
    <property type="project" value="TreeGrafter"/>
</dbReference>
<accession>A0AAV9CPM4</accession>
<dbReference type="AlphaFoldDB" id="A0AAV9CPM4"/>
<dbReference type="EMBL" id="JAUJYO010000018">
    <property type="protein sequence ID" value="KAK1290772.1"/>
    <property type="molecule type" value="Genomic_DNA"/>
</dbReference>
<keyword evidence="2" id="KW-1185">Reference proteome</keyword>
<evidence type="ECO:0000313" key="1">
    <source>
        <dbReference type="EMBL" id="KAK1290772.1"/>
    </source>
</evidence>
<evidence type="ECO:0000313" key="2">
    <source>
        <dbReference type="Proteomes" id="UP001180020"/>
    </source>
</evidence>
<dbReference type="PANTHER" id="PTHR31319:SF110">
    <property type="entry name" value="CCT MOTIF FAMILY PROTEIN"/>
    <property type="match status" value="1"/>
</dbReference>
<proteinExistence type="predicted"/>
<reference evidence="1" key="2">
    <citation type="submission" date="2023-06" db="EMBL/GenBank/DDBJ databases">
        <authorList>
            <person name="Ma L."/>
            <person name="Liu K.-W."/>
            <person name="Li Z."/>
            <person name="Hsiao Y.-Y."/>
            <person name="Qi Y."/>
            <person name="Fu T."/>
            <person name="Tang G."/>
            <person name="Zhang D."/>
            <person name="Sun W.-H."/>
            <person name="Liu D.-K."/>
            <person name="Li Y."/>
            <person name="Chen G.-Z."/>
            <person name="Liu X.-D."/>
            <person name="Liao X.-Y."/>
            <person name="Jiang Y.-T."/>
            <person name="Yu X."/>
            <person name="Hao Y."/>
            <person name="Huang J."/>
            <person name="Zhao X.-W."/>
            <person name="Ke S."/>
            <person name="Chen Y.-Y."/>
            <person name="Wu W.-L."/>
            <person name="Hsu J.-L."/>
            <person name="Lin Y.-F."/>
            <person name="Huang M.-D."/>
            <person name="Li C.-Y."/>
            <person name="Huang L."/>
            <person name="Wang Z.-W."/>
            <person name="Zhao X."/>
            <person name="Zhong W.-Y."/>
            <person name="Peng D.-H."/>
            <person name="Ahmad S."/>
            <person name="Lan S."/>
            <person name="Zhang J.-S."/>
            <person name="Tsai W.-C."/>
            <person name="Van De Peer Y."/>
            <person name="Liu Z.-J."/>
        </authorList>
    </citation>
    <scope>NUCLEOTIDE SEQUENCE</scope>
    <source>
        <strain evidence="1">CP</strain>
        <tissue evidence="1">Leaves</tissue>
    </source>
</reference>
<comment type="caution">
    <text evidence="1">The sequence shown here is derived from an EMBL/GenBank/DDBJ whole genome shotgun (WGS) entry which is preliminary data.</text>
</comment>
<reference evidence="1" key="1">
    <citation type="journal article" date="2023" name="Nat. Commun.">
        <title>Diploid and tetraploid genomes of Acorus and the evolution of monocots.</title>
        <authorList>
            <person name="Ma L."/>
            <person name="Liu K.W."/>
            <person name="Li Z."/>
            <person name="Hsiao Y.Y."/>
            <person name="Qi Y."/>
            <person name="Fu T."/>
            <person name="Tang G.D."/>
            <person name="Zhang D."/>
            <person name="Sun W.H."/>
            <person name="Liu D.K."/>
            <person name="Li Y."/>
            <person name="Chen G.Z."/>
            <person name="Liu X.D."/>
            <person name="Liao X.Y."/>
            <person name="Jiang Y.T."/>
            <person name="Yu X."/>
            <person name="Hao Y."/>
            <person name="Huang J."/>
            <person name="Zhao X.W."/>
            <person name="Ke S."/>
            <person name="Chen Y.Y."/>
            <person name="Wu W.L."/>
            <person name="Hsu J.L."/>
            <person name="Lin Y.F."/>
            <person name="Huang M.D."/>
            <person name="Li C.Y."/>
            <person name="Huang L."/>
            <person name="Wang Z.W."/>
            <person name="Zhao X."/>
            <person name="Zhong W.Y."/>
            <person name="Peng D.H."/>
            <person name="Ahmad S."/>
            <person name="Lan S."/>
            <person name="Zhang J.S."/>
            <person name="Tsai W.C."/>
            <person name="Van de Peer Y."/>
            <person name="Liu Z.J."/>
        </authorList>
    </citation>
    <scope>NUCLEOTIDE SEQUENCE</scope>
    <source>
        <strain evidence="1">CP</strain>
    </source>
</reference>
<gene>
    <name evidence="1" type="primary">LHT1</name>
    <name evidence="1" type="ORF">QJS10_CPB18g01917</name>
</gene>
<dbReference type="Proteomes" id="UP001180020">
    <property type="component" value="Unassembled WGS sequence"/>
</dbReference>
<name>A0AAV9CPM4_ACOCL</name>
<dbReference type="GO" id="GO:0005634">
    <property type="term" value="C:nucleus"/>
    <property type="evidence" value="ECO:0007669"/>
    <property type="project" value="TreeGrafter"/>
</dbReference>
<sequence length="198" mass="22212">MGFTDRVFASDTTKFDPASLSVLLDTQPDPDISASLNYRFFVDPQEPFDLSSTLQPSQLPIMSTTNFSTTNTFSPDPTAAIPTQSLQSVYEQQECLAQLQPSPTPLTATSNMTSLDESTFKVGRLSVEEKKERINRFMKKRNERNFRKKIKVSTQSEKEKEIEDRLPITSSRNGEMYSAFYNVTAMVDTGVVSLPELG</sequence>
<dbReference type="InterPro" id="IPR045281">
    <property type="entry name" value="CONSTANS-like"/>
</dbReference>
<organism evidence="1 2">
    <name type="scientific">Acorus calamus</name>
    <name type="common">Sweet flag</name>
    <dbReference type="NCBI Taxonomy" id="4465"/>
    <lineage>
        <taxon>Eukaryota</taxon>
        <taxon>Viridiplantae</taxon>
        <taxon>Streptophyta</taxon>
        <taxon>Embryophyta</taxon>
        <taxon>Tracheophyta</taxon>
        <taxon>Spermatophyta</taxon>
        <taxon>Magnoliopsida</taxon>
        <taxon>Liliopsida</taxon>
        <taxon>Acoraceae</taxon>
        <taxon>Acorus</taxon>
    </lineage>
</organism>
<protein>
    <submittedName>
        <fullName evidence="1">Lysine histidine transporter 1</fullName>
    </submittedName>
</protein>